<sequence length="111" mass="12532">MLRLEVSKKNEIERVLSIILLGMLSALEKGLISIEEAEGYLFSPYSFMALREMGISEEIISIVEEGCELEDVESLRPEKLLEAIIELRIKAEESIRSIPTPSIPTEKIIVK</sequence>
<name>A0AAJ1WTW0_9BACL</name>
<evidence type="ECO:0008006" key="3">
    <source>
        <dbReference type="Google" id="ProtNLM"/>
    </source>
</evidence>
<dbReference type="Proteomes" id="UP001238450">
    <property type="component" value="Unassembled WGS sequence"/>
</dbReference>
<reference evidence="1 2" key="1">
    <citation type="submission" date="2023-07" db="EMBL/GenBank/DDBJ databases">
        <title>Genomic Encyclopedia of Type Strains, Phase IV (KMG-IV): sequencing the most valuable type-strain genomes for metagenomic binning, comparative biology and taxonomic classification.</title>
        <authorList>
            <person name="Goeker M."/>
        </authorList>
    </citation>
    <scope>NUCLEOTIDE SEQUENCE [LARGE SCALE GENOMIC DNA]</scope>
    <source>
        <strain evidence="1 2">DSM 46876</strain>
    </source>
</reference>
<dbReference type="RefSeq" id="WP_307254807.1">
    <property type="nucleotide sequence ID" value="NZ_JAUSUV010000019.1"/>
</dbReference>
<evidence type="ECO:0000313" key="2">
    <source>
        <dbReference type="Proteomes" id="UP001238450"/>
    </source>
</evidence>
<dbReference type="EMBL" id="JAUSUV010000019">
    <property type="protein sequence ID" value="MDQ0418838.1"/>
    <property type="molecule type" value="Genomic_DNA"/>
</dbReference>
<accession>A0AAJ1WTW0</accession>
<protein>
    <recommendedName>
        <fullName evidence="3">DUF3969 family protein</fullName>
    </recommendedName>
</protein>
<keyword evidence="2" id="KW-1185">Reference proteome</keyword>
<dbReference type="AlphaFoldDB" id="A0AAJ1WTW0"/>
<evidence type="ECO:0000313" key="1">
    <source>
        <dbReference type="EMBL" id="MDQ0418838.1"/>
    </source>
</evidence>
<dbReference type="InterPro" id="IPR025083">
    <property type="entry name" value="DUF3969"/>
</dbReference>
<organism evidence="1 2">
    <name type="scientific">Croceifilum oryzae</name>
    <dbReference type="NCBI Taxonomy" id="1553429"/>
    <lineage>
        <taxon>Bacteria</taxon>
        <taxon>Bacillati</taxon>
        <taxon>Bacillota</taxon>
        <taxon>Bacilli</taxon>
        <taxon>Bacillales</taxon>
        <taxon>Thermoactinomycetaceae</taxon>
        <taxon>Croceifilum</taxon>
    </lineage>
</organism>
<gene>
    <name evidence="1" type="ORF">J2Z48_003043</name>
</gene>
<comment type="caution">
    <text evidence="1">The sequence shown here is derived from an EMBL/GenBank/DDBJ whole genome shotgun (WGS) entry which is preliminary data.</text>
</comment>
<proteinExistence type="predicted"/>
<dbReference type="Pfam" id="PF13108">
    <property type="entry name" value="DUF3969"/>
    <property type="match status" value="1"/>
</dbReference>